<proteinExistence type="predicted"/>
<feature type="compositionally biased region" description="Low complexity" evidence="1">
    <location>
        <begin position="28"/>
        <end position="44"/>
    </location>
</feature>
<name>A0A0A9FF40_ARUDO</name>
<accession>A0A0A9FF40</accession>
<reference evidence="2" key="1">
    <citation type="submission" date="2014-09" db="EMBL/GenBank/DDBJ databases">
        <authorList>
            <person name="Magalhaes I.L.F."/>
            <person name="Oliveira U."/>
            <person name="Santos F.R."/>
            <person name="Vidigal T.H.D.A."/>
            <person name="Brescovit A.D."/>
            <person name="Santos A.J."/>
        </authorList>
    </citation>
    <scope>NUCLEOTIDE SEQUENCE</scope>
    <source>
        <tissue evidence="2">Shoot tissue taken approximately 20 cm above the soil surface</tissue>
    </source>
</reference>
<dbReference type="AlphaFoldDB" id="A0A0A9FF40"/>
<sequence>MTSTLLELATGRAVPARRRELVGRRGRAVAARDGSSSSSMASSNYGGGGGVRRAMGVWESGVSDPAYACDV</sequence>
<evidence type="ECO:0000313" key="2">
    <source>
        <dbReference type="EMBL" id="JAE10967.1"/>
    </source>
</evidence>
<dbReference type="EMBL" id="GBRH01186929">
    <property type="protein sequence ID" value="JAE10967.1"/>
    <property type="molecule type" value="Transcribed_RNA"/>
</dbReference>
<organism evidence="2">
    <name type="scientific">Arundo donax</name>
    <name type="common">Giant reed</name>
    <name type="synonym">Donax arundinaceus</name>
    <dbReference type="NCBI Taxonomy" id="35708"/>
    <lineage>
        <taxon>Eukaryota</taxon>
        <taxon>Viridiplantae</taxon>
        <taxon>Streptophyta</taxon>
        <taxon>Embryophyta</taxon>
        <taxon>Tracheophyta</taxon>
        <taxon>Spermatophyta</taxon>
        <taxon>Magnoliopsida</taxon>
        <taxon>Liliopsida</taxon>
        <taxon>Poales</taxon>
        <taxon>Poaceae</taxon>
        <taxon>PACMAD clade</taxon>
        <taxon>Arundinoideae</taxon>
        <taxon>Arundineae</taxon>
        <taxon>Arundo</taxon>
    </lineage>
</organism>
<evidence type="ECO:0000256" key="1">
    <source>
        <dbReference type="SAM" id="MobiDB-lite"/>
    </source>
</evidence>
<reference evidence="2" key="2">
    <citation type="journal article" date="2015" name="Data Brief">
        <title>Shoot transcriptome of the giant reed, Arundo donax.</title>
        <authorList>
            <person name="Barrero R.A."/>
            <person name="Guerrero F.D."/>
            <person name="Moolhuijzen P."/>
            <person name="Goolsby J.A."/>
            <person name="Tidwell J."/>
            <person name="Bellgard S.E."/>
            <person name="Bellgard M.I."/>
        </authorList>
    </citation>
    <scope>NUCLEOTIDE SEQUENCE</scope>
    <source>
        <tissue evidence="2">Shoot tissue taken approximately 20 cm above the soil surface</tissue>
    </source>
</reference>
<feature type="region of interest" description="Disordered" evidence="1">
    <location>
        <begin position="23"/>
        <end position="48"/>
    </location>
</feature>
<protein>
    <submittedName>
        <fullName evidence="2">Uncharacterized protein</fullName>
    </submittedName>
</protein>